<organism evidence="2 5">
    <name type="scientific">Didymodactylos carnosus</name>
    <dbReference type="NCBI Taxonomy" id="1234261"/>
    <lineage>
        <taxon>Eukaryota</taxon>
        <taxon>Metazoa</taxon>
        <taxon>Spiralia</taxon>
        <taxon>Gnathifera</taxon>
        <taxon>Rotifera</taxon>
        <taxon>Eurotatoria</taxon>
        <taxon>Bdelloidea</taxon>
        <taxon>Philodinida</taxon>
        <taxon>Philodinidae</taxon>
        <taxon>Didymodactylos</taxon>
    </lineage>
</organism>
<dbReference type="Proteomes" id="UP000682733">
    <property type="component" value="Unassembled WGS sequence"/>
</dbReference>
<evidence type="ECO:0000313" key="5">
    <source>
        <dbReference type="Proteomes" id="UP000663829"/>
    </source>
</evidence>
<dbReference type="AlphaFoldDB" id="A0A815VBC5"/>
<evidence type="ECO:0000313" key="4">
    <source>
        <dbReference type="EMBL" id="CAF4393153.1"/>
    </source>
</evidence>
<keyword evidence="5" id="KW-1185">Reference proteome</keyword>
<dbReference type="Proteomes" id="UP000663829">
    <property type="component" value="Unassembled WGS sequence"/>
</dbReference>
<dbReference type="EMBL" id="CAJNOQ010025038">
    <property type="protein sequence ID" value="CAF1533622.1"/>
    <property type="molecule type" value="Genomic_DNA"/>
</dbReference>
<gene>
    <name evidence="2" type="ORF">GPM918_LOCUS38200</name>
    <name evidence="1" type="ORF">OVA965_LOCUS6536</name>
    <name evidence="4" type="ORF">SRO942_LOCUS39007</name>
    <name evidence="3" type="ORF">TMI583_LOCUS6532</name>
</gene>
<evidence type="ECO:0000313" key="2">
    <source>
        <dbReference type="EMBL" id="CAF1533622.1"/>
    </source>
</evidence>
<accession>A0A815VBC5</accession>
<dbReference type="Proteomes" id="UP000681722">
    <property type="component" value="Unassembled WGS sequence"/>
</dbReference>
<sequence length="75" mass="8263">MSRQTASTFLVDDDDISSEQFDRRSTGNGIEFKSRTVSLNNIHDIALMCKPEPRQKVLSTTAASSQTKTNVLTAT</sequence>
<evidence type="ECO:0000313" key="1">
    <source>
        <dbReference type="EMBL" id="CAF0838836.1"/>
    </source>
</evidence>
<dbReference type="EMBL" id="CAJOBC010090631">
    <property type="protein sequence ID" value="CAF4393153.1"/>
    <property type="molecule type" value="Genomic_DNA"/>
</dbReference>
<dbReference type="EMBL" id="CAJOBA010001979">
    <property type="protein sequence ID" value="CAF3623755.1"/>
    <property type="molecule type" value="Genomic_DNA"/>
</dbReference>
<dbReference type="EMBL" id="CAJNOK010001979">
    <property type="protein sequence ID" value="CAF0838836.1"/>
    <property type="molecule type" value="Genomic_DNA"/>
</dbReference>
<evidence type="ECO:0000313" key="3">
    <source>
        <dbReference type="EMBL" id="CAF3623755.1"/>
    </source>
</evidence>
<protein>
    <submittedName>
        <fullName evidence="2">Uncharacterized protein</fullName>
    </submittedName>
</protein>
<name>A0A815VBC5_9BILA</name>
<reference evidence="2" key="1">
    <citation type="submission" date="2021-02" db="EMBL/GenBank/DDBJ databases">
        <authorList>
            <person name="Nowell W R."/>
        </authorList>
    </citation>
    <scope>NUCLEOTIDE SEQUENCE</scope>
</reference>
<dbReference type="Proteomes" id="UP000677228">
    <property type="component" value="Unassembled WGS sequence"/>
</dbReference>
<comment type="caution">
    <text evidence="2">The sequence shown here is derived from an EMBL/GenBank/DDBJ whole genome shotgun (WGS) entry which is preliminary data.</text>
</comment>
<proteinExistence type="predicted"/>